<dbReference type="InterPro" id="IPR036397">
    <property type="entry name" value="RNaseH_sf"/>
</dbReference>
<dbReference type="PROSITE" id="PS50994">
    <property type="entry name" value="INTEGRASE"/>
    <property type="match status" value="1"/>
</dbReference>
<reference evidence="2 3" key="1">
    <citation type="submission" date="2021-04" db="EMBL/GenBank/DDBJ databases">
        <title>Metabacillus sp. strain KIGAM252 whole genome sequence.</title>
        <authorList>
            <person name="Seo M.-J."/>
            <person name="Cho E.-S."/>
            <person name="Hwang C.Y."/>
            <person name="Yoon D.J."/>
        </authorList>
    </citation>
    <scope>NUCLEOTIDE SEQUENCE [LARGE SCALE GENOMIC DNA]</scope>
    <source>
        <strain evidence="2 3">KIGAM252</strain>
    </source>
</reference>
<dbReference type="InterPro" id="IPR012337">
    <property type="entry name" value="RNaseH-like_sf"/>
</dbReference>
<evidence type="ECO:0000313" key="3">
    <source>
        <dbReference type="Proteomes" id="UP000682403"/>
    </source>
</evidence>
<protein>
    <submittedName>
        <fullName evidence="2">DDE-type integrase/transposase/recombinase</fullName>
    </submittedName>
</protein>
<keyword evidence="3" id="KW-1185">Reference proteome</keyword>
<gene>
    <name evidence="2" type="ORF">J9317_17435</name>
</gene>
<evidence type="ECO:0000313" key="2">
    <source>
        <dbReference type="EMBL" id="MBS2970531.1"/>
    </source>
</evidence>
<name>A0ABS5LIF6_9BACI</name>
<dbReference type="InterPro" id="IPR014833">
    <property type="entry name" value="TnsA_N"/>
</dbReference>
<dbReference type="Gene3D" id="3.30.420.10">
    <property type="entry name" value="Ribonuclease H-like superfamily/Ribonuclease H"/>
    <property type="match status" value="1"/>
</dbReference>
<feature type="domain" description="Integrase catalytic" evidence="1">
    <location>
        <begin position="496"/>
        <end position="688"/>
    </location>
</feature>
<dbReference type="SUPFAM" id="SSF53098">
    <property type="entry name" value="Ribonuclease H-like"/>
    <property type="match status" value="1"/>
</dbReference>
<accession>A0ABS5LIF6</accession>
<proteinExistence type="predicted"/>
<organism evidence="2 3">
    <name type="scientific">Metabacillus flavus</name>
    <dbReference type="NCBI Taxonomy" id="2823519"/>
    <lineage>
        <taxon>Bacteria</taxon>
        <taxon>Bacillati</taxon>
        <taxon>Bacillota</taxon>
        <taxon>Bacilli</taxon>
        <taxon>Bacillales</taxon>
        <taxon>Bacillaceae</taxon>
        <taxon>Metabacillus</taxon>
    </lineage>
</organism>
<evidence type="ECO:0000259" key="1">
    <source>
        <dbReference type="PROSITE" id="PS50994"/>
    </source>
</evidence>
<sequence>MNNIEKKTQDFINNNIRLMQPSRNVGGGNVSLTGKYPSKKMGVYIQWESGKVEGPAILMMENDTEVLEYYDQPNQIKLNFVDNSGKRRGVLYTPDFFVIRKSSAGWEEWKNEGDLQYLSSKQPWKYIKDEKGVWRCPPGEEFAKQFGLNFTVCTSEKINWKLHRNYTFLDSYLRKIDFLCVPGDDVLLIREIVTNEPGISLNELIKTLKGQINADSIYTSIIKQSIYVNLNEEVLPEANKVFVYLDKEHATMHKNIIDCKNDLPKVNKISLEVGNSIIWDSINWKIINVGKSTIMLMTEDGKYNELPKDLIKKQIQKGRISSDQRSKEIESDLMEIIIAASESDYQVANYRLVYVREYINGTFKEKEKPSKRLVRDWVSKYRKAEKLVGNGYVGLLPNDKNKGNRTERLSSQVKELMEDFIENRYETSTEKNRSVVWGEFKLVCEEKGLLAPSLQTFCKYIKLRPRVQQIRKRKGDKAAYQEKSFYWELEFTTPRHGDFPFNIAHLDHTELDIELVHSHSGKNLGRPYLTLLSDAYSRKVLAFFLSFEEPSYRSCLMVFRECVRIHNRLPQQIVVDNGKEFHSVYFETLLAMYEKEIKRRPSAQPRYGSVLERMFGTTNTSLIHNLQGNTKNMKNVRQVTKKVNPKNLAIWTLPDLHKALNHFFHEVYDSLEHPSLGLSPSEVFKLGIELSGKRDHEYIPYDPLFEILTLPSTKNGEVVIHTNTGVKINYLYYWNDVFKNPELVKTKVKVRYDPFNMGIAYAYVNKKWVKCISEYYSIFKDLSEKEIRFITTELRKIKKDNSKNYSINASKIAAFINNMEDNIQFEMLQSKANELKKVTNNNYDHVAPEPQFKSHPPYPINETLSNNNEVFKNLELFEEF</sequence>
<dbReference type="EMBL" id="JAGVRK010000001">
    <property type="protein sequence ID" value="MBS2970531.1"/>
    <property type="molecule type" value="Genomic_DNA"/>
</dbReference>
<comment type="caution">
    <text evidence="2">The sequence shown here is derived from an EMBL/GenBank/DDBJ whole genome shotgun (WGS) entry which is preliminary data.</text>
</comment>
<dbReference type="InterPro" id="IPR001584">
    <property type="entry name" value="Integrase_cat-core"/>
</dbReference>
<dbReference type="Pfam" id="PF08722">
    <property type="entry name" value="Tn7_TnsA-like_N"/>
    <property type="match status" value="1"/>
</dbReference>
<dbReference type="Pfam" id="PF09299">
    <property type="entry name" value="Mu-transpos_C"/>
    <property type="match status" value="1"/>
</dbReference>
<dbReference type="InterPro" id="IPR015378">
    <property type="entry name" value="Transposase-like_Mu_C"/>
</dbReference>
<dbReference type="Proteomes" id="UP000682403">
    <property type="component" value="Unassembled WGS sequence"/>
</dbReference>
<dbReference type="RefSeq" id="WP_211560949.1">
    <property type="nucleotide sequence ID" value="NZ_JAGVRK010000001.1"/>
</dbReference>